<dbReference type="InterPro" id="IPR001041">
    <property type="entry name" value="2Fe-2S_ferredoxin-type"/>
</dbReference>
<evidence type="ECO:0000256" key="4">
    <source>
        <dbReference type="ARBA" id="ARBA00023004"/>
    </source>
</evidence>
<dbReference type="PANTHER" id="PTHR23426">
    <property type="entry name" value="FERREDOXIN/ADRENODOXIN"/>
    <property type="match status" value="1"/>
</dbReference>
<keyword evidence="3" id="KW-0479">Metal-binding</keyword>
<dbReference type="InterPro" id="IPR018298">
    <property type="entry name" value="Adrenodoxin_Fe-S_BS"/>
</dbReference>
<keyword evidence="9" id="KW-1185">Reference proteome</keyword>
<dbReference type="InterPro" id="IPR036010">
    <property type="entry name" value="2Fe-2S_ferredoxin-like_sf"/>
</dbReference>
<evidence type="ECO:0000256" key="5">
    <source>
        <dbReference type="ARBA" id="ARBA00023014"/>
    </source>
</evidence>
<evidence type="ECO:0000313" key="9">
    <source>
        <dbReference type="Proteomes" id="UP000253083"/>
    </source>
</evidence>
<dbReference type="EMBL" id="QNRT01000002">
    <property type="protein sequence ID" value="RBP51459.1"/>
    <property type="molecule type" value="Genomic_DNA"/>
</dbReference>
<comment type="similarity">
    <text evidence="1">Belongs to the adrenodoxin/putidaredoxin family.</text>
</comment>
<keyword evidence="5" id="KW-0411">Iron-sulfur</keyword>
<evidence type="ECO:0000259" key="7">
    <source>
        <dbReference type="PROSITE" id="PS51085"/>
    </source>
</evidence>
<dbReference type="FunCoup" id="A0A395JLH9">
    <property type="interactions" value="333"/>
</dbReference>
<dbReference type="GO" id="GO:0046872">
    <property type="term" value="F:metal ion binding"/>
    <property type="evidence" value="ECO:0007669"/>
    <property type="project" value="UniProtKB-KW"/>
</dbReference>
<reference evidence="8 9" key="1">
    <citation type="submission" date="2018-06" db="EMBL/GenBank/DDBJ databases">
        <title>Genomic Encyclopedia of Type Strains, Phase IV (KMG-IV): sequencing the most valuable type-strain genomes for metagenomic binning, comparative biology and taxonomic classification.</title>
        <authorList>
            <person name="Goeker M."/>
        </authorList>
    </citation>
    <scope>NUCLEOTIDE SEQUENCE [LARGE SCALE GENOMIC DNA]</scope>
    <source>
        <strain evidence="8 9">DSM 24032</strain>
    </source>
</reference>
<dbReference type="OrthoDB" id="9799640at2"/>
<sequence length="106" mass="11130">MPNITFIDYQGAERAINAASGDTVMEVATSNDVPGIDADCGGACACATCHVYIDSAWVEVVGAAQDLESEMLEVAEGVEANSRLACQIVITDEMDGLIVKTPESQF</sequence>
<keyword evidence="4" id="KW-0408">Iron</keyword>
<dbReference type="GO" id="GO:0009055">
    <property type="term" value="F:electron transfer activity"/>
    <property type="evidence" value="ECO:0007669"/>
    <property type="project" value="TreeGrafter"/>
</dbReference>
<proteinExistence type="inferred from homology"/>
<dbReference type="GO" id="GO:0140647">
    <property type="term" value="P:P450-containing electron transport chain"/>
    <property type="evidence" value="ECO:0007669"/>
    <property type="project" value="InterPro"/>
</dbReference>
<dbReference type="Gene3D" id="3.10.20.30">
    <property type="match status" value="1"/>
</dbReference>
<dbReference type="PROSITE" id="PS00814">
    <property type="entry name" value="ADX"/>
    <property type="match status" value="1"/>
</dbReference>
<comment type="caution">
    <text evidence="8">The sequence shown here is derived from an EMBL/GenBank/DDBJ whole genome shotgun (WGS) entry which is preliminary data.</text>
</comment>
<dbReference type="Pfam" id="PF00111">
    <property type="entry name" value="Fer2"/>
    <property type="match status" value="1"/>
</dbReference>
<dbReference type="PROSITE" id="PS51085">
    <property type="entry name" value="2FE2S_FER_2"/>
    <property type="match status" value="1"/>
</dbReference>
<dbReference type="PRINTS" id="PR00355">
    <property type="entry name" value="ADRENODOXIN"/>
</dbReference>
<comment type="cofactor">
    <cofactor evidence="6">
        <name>[2Fe-2S] cluster</name>
        <dbReference type="ChEBI" id="CHEBI:190135"/>
    </cofactor>
</comment>
<dbReference type="CDD" id="cd00207">
    <property type="entry name" value="fer2"/>
    <property type="match status" value="1"/>
</dbReference>
<dbReference type="SUPFAM" id="SSF54292">
    <property type="entry name" value="2Fe-2S ferredoxin-like"/>
    <property type="match status" value="1"/>
</dbReference>
<protein>
    <submittedName>
        <fullName evidence="8">2Fe-2S ferredoxin</fullName>
    </submittedName>
</protein>
<accession>A0A395JLH9</accession>
<dbReference type="RefSeq" id="WP_113954226.1">
    <property type="nucleotide sequence ID" value="NZ_QNRT01000002.1"/>
</dbReference>
<evidence type="ECO:0000256" key="1">
    <source>
        <dbReference type="ARBA" id="ARBA00010914"/>
    </source>
</evidence>
<evidence type="ECO:0000256" key="3">
    <source>
        <dbReference type="ARBA" id="ARBA00022723"/>
    </source>
</evidence>
<evidence type="ECO:0000313" key="8">
    <source>
        <dbReference type="EMBL" id="RBP51459.1"/>
    </source>
</evidence>
<gene>
    <name evidence="8" type="ORF">DFR28_102888</name>
</gene>
<dbReference type="PANTHER" id="PTHR23426:SF65">
    <property type="entry name" value="FERREDOXIN-2, MITOCHONDRIAL"/>
    <property type="match status" value="1"/>
</dbReference>
<feature type="domain" description="2Fe-2S ferredoxin-type" evidence="7">
    <location>
        <begin position="2"/>
        <end position="105"/>
    </location>
</feature>
<dbReference type="InParanoid" id="A0A395JLH9"/>
<dbReference type="AlphaFoldDB" id="A0A395JLH9"/>
<evidence type="ECO:0000256" key="6">
    <source>
        <dbReference type="ARBA" id="ARBA00034078"/>
    </source>
</evidence>
<dbReference type="Proteomes" id="UP000253083">
    <property type="component" value="Unassembled WGS sequence"/>
</dbReference>
<dbReference type="GO" id="GO:0005829">
    <property type="term" value="C:cytosol"/>
    <property type="evidence" value="ECO:0007669"/>
    <property type="project" value="TreeGrafter"/>
</dbReference>
<evidence type="ECO:0000256" key="2">
    <source>
        <dbReference type="ARBA" id="ARBA00022714"/>
    </source>
</evidence>
<name>A0A395JLH9_9GAMM</name>
<dbReference type="InterPro" id="IPR012675">
    <property type="entry name" value="Beta-grasp_dom_sf"/>
</dbReference>
<dbReference type="InterPro" id="IPR001055">
    <property type="entry name" value="Adrenodoxin-like"/>
</dbReference>
<organism evidence="8 9">
    <name type="scientific">Arenicella xantha</name>
    <dbReference type="NCBI Taxonomy" id="644221"/>
    <lineage>
        <taxon>Bacteria</taxon>
        <taxon>Pseudomonadati</taxon>
        <taxon>Pseudomonadota</taxon>
        <taxon>Gammaproteobacteria</taxon>
        <taxon>Arenicellales</taxon>
        <taxon>Arenicellaceae</taxon>
        <taxon>Arenicella</taxon>
    </lineage>
</organism>
<dbReference type="GO" id="GO:0051537">
    <property type="term" value="F:2 iron, 2 sulfur cluster binding"/>
    <property type="evidence" value="ECO:0007669"/>
    <property type="project" value="UniProtKB-KW"/>
</dbReference>
<keyword evidence="2" id="KW-0001">2Fe-2S</keyword>